<evidence type="ECO:0000313" key="10">
    <source>
        <dbReference type="EMBL" id="MEQ2521515.1"/>
    </source>
</evidence>
<reference evidence="10 11" key="1">
    <citation type="submission" date="2024-03" db="EMBL/GenBank/DDBJ databases">
        <title>Human intestinal bacterial collection.</title>
        <authorList>
            <person name="Pauvert C."/>
            <person name="Hitch T.C.A."/>
            <person name="Clavel T."/>
        </authorList>
    </citation>
    <scope>NUCLEOTIDE SEQUENCE [LARGE SCALE GENOMIC DNA]</scope>
    <source>
        <strain evidence="10 11">CLA-JM-H11</strain>
    </source>
</reference>
<evidence type="ECO:0000313" key="11">
    <source>
        <dbReference type="Proteomes" id="UP001477672"/>
    </source>
</evidence>
<accession>A0ABV1GI45</accession>
<feature type="domain" description="AAA" evidence="9">
    <location>
        <begin position="35"/>
        <end position="165"/>
    </location>
</feature>
<keyword evidence="6" id="KW-0067">ATP-binding</keyword>
<dbReference type="Gene3D" id="3.40.50.300">
    <property type="entry name" value="P-loop containing nucleotide triphosphate hydrolases"/>
    <property type="match status" value="1"/>
</dbReference>
<dbReference type="Proteomes" id="UP001477672">
    <property type="component" value="Unassembled WGS sequence"/>
</dbReference>
<keyword evidence="7" id="KW-0829">Tyrosine-protein kinase</keyword>
<comment type="similarity">
    <text evidence="1">Belongs to the CpsD/CapB family.</text>
</comment>
<dbReference type="CDD" id="cd05387">
    <property type="entry name" value="BY-kinase"/>
    <property type="match status" value="1"/>
</dbReference>
<evidence type="ECO:0000256" key="8">
    <source>
        <dbReference type="ARBA" id="ARBA00051245"/>
    </source>
</evidence>
<dbReference type="EC" id="2.7.10.2" evidence="2"/>
<keyword evidence="3 10" id="KW-0808">Transferase</keyword>
<evidence type="ECO:0000256" key="7">
    <source>
        <dbReference type="ARBA" id="ARBA00023137"/>
    </source>
</evidence>
<dbReference type="EMBL" id="JBBMFA010000111">
    <property type="protein sequence ID" value="MEQ2521515.1"/>
    <property type="molecule type" value="Genomic_DNA"/>
</dbReference>
<evidence type="ECO:0000256" key="6">
    <source>
        <dbReference type="ARBA" id="ARBA00022840"/>
    </source>
</evidence>
<evidence type="ECO:0000256" key="2">
    <source>
        <dbReference type="ARBA" id="ARBA00011903"/>
    </source>
</evidence>
<comment type="catalytic activity">
    <reaction evidence="8">
        <text>L-tyrosyl-[protein] + ATP = O-phospho-L-tyrosyl-[protein] + ADP + H(+)</text>
        <dbReference type="Rhea" id="RHEA:10596"/>
        <dbReference type="Rhea" id="RHEA-COMP:10136"/>
        <dbReference type="Rhea" id="RHEA-COMP:20101"/>
        <dbReference type="ChEBI" id="CHEBI:15378"/>
        <dbReference type="ChEBI" id="CHEBI:30616"/>
        <dbReference type="ChEBI" id="CHEBI:46858"/>
        <dbReference type="ChEBI" id="CHEBI:61978"/>
        <dbReference type="ChEBI" id="CHEBI:456216"/>
        <dbReference type="EC" id="2.7.10.2"/>
    </reaction>
</comment>
<name>A0ABV1GI45_9FIRM</name>
<protein>
    <recommendedName>
        <fullName evidence="2">non-specific protein-tyrosine kinase</fullName>
        <ecNumber evidence="2">2.7.10.2</ecNumber>
    </recommendedName>
</protein>
<evidence type="ECO:0000256" key="1">
    <source>
        <dbReference type="ARBA" id="ARBA00007316"/>
    </source>
</evidence>
<evidence type="ECO:0000259" key="9">
    <source>
        <dbReference type="Pfam" id="PF13614"/>
    </source>
</evidence>
<dbReference type="GO" id="GO:0004715">
    <property type="term" value="F:non-membrane spanning protein tyrosine kinase activity"/>
    <property type="evidence" value="ECO:0007669"/>
    <property type="project" value="UniProtKB-EC"/>
</dbReference>
<dbReference type="InterPro" id="IPR050445">
    <property type="entry name" value="Bact_polysacc_biosynth/exp"/>
</dbReference>
<dbReference type="InterPro" id="IPR027417">
    <property type="entry name" value="P-loop_NTPase"/>
</dbReference>
<proteinExistence type="inferred from homology"/>
<gene>
    <name evidence="10" type="ORF">WMO24_13925</name>
</gene>
<dbReference type="InterPro" id="IPR005702">
    <property type="entry name" value="Wzc-like_C"/>
</dbReference>
<keyword evidence="4" id="KW-0547">Nucleotide-binding</keyword>
<sequence>MNKIKVKLMGEENFFVQEAYKVLRTNLQFCGPNIQVIAVTSCHENEGKTTVSLQLAYSLAELGHRVLLIDSDLRKSVLAGRNTNAKHVIGLSEYLTGLANFEDIVCGTQYQALDLIFAGTYPPNPVELLSGQRFSALLTVIRNYYRYVIIDTPPLGRVIDAAVIAPNCDGTILVVGDSTRRQHAQTVVEQLKKSESKILGVVRNNTKKNHGDGYSYRYQN</sequence>
<dbReference type="NCBIfam" id="TIGR01007">
    <property type="entry name" value="eps_fam"/>
    <property type="match status" value="1"/>
</dbReference>
<evidence type="ECO:0000256" key="4">
    <source>
        <dbReference type="ARBA" id="ARBA00022741"/>
    </source>
</evidence>
<comment type="caution">
    <text evidence="10">The sequence shown here is derived from an EMBL/GenBank/DDBJ whole genome shotgun (WGS) entry which is preliminary data.</text>
</comment>
<evidence type="ECO:0000256" key="3">
    <source>
        <dbReference type="ARBA" id="ARBA00022679"/>
    </source>
</evidence>
<dbReference type="RefSeq" id="WP_349216974.1">
    <property type="nucleotide sequence ID" value="NZ_JBBMFA010000111.1"/>
</dbReference>
<dbReference type="PANTHER" id="PTHR32309">
    <property type="entry name" value="TYROSINE-PROTEIN KINASE"/>
    <property type="match status" value="1"/>
</dbReference>
<dbReference type="Pfam" id="PF13614">
    <property type="entry name" value="AAA_31"/>
    <property type="match status" value="1"/>
</dbReference>
<dbReference type="SUPFAM" id="SSF52540">
    <property type="entry name" value="P-loop containing nucleoside triphosphate hydrolases"/>
    <property type="match status" value="1"/>
</dbReference>
<dbReference type="InterPro" id="IPR025669">
    <property type="entry name" value="AAA_dom"/>
</dbReference>
<evidence type="ECO:0000256" key="5">
    <source>
        <dbReference type="ARBA" id="ARBA00022777"/>
    </source>
</evidence>
<keyword evidence="5 10" id="KW-0418">Kinase</keyword>
<dbReference type="PANTHER" id="PTHR32309:SF13">
    <property type="entry name" value="FERRIC ENTEROBACTIN TRANSPORT PROTEIN FEPE"/>
    <property type="match status" value="1"/>
</dbReference>
<keyword evidence="11" id="KW-1185">Reference proteome</keyword>
<organism evidence="10 11">
    <name type="scientific">Ruthenibacterium intestinale</name>
    <dbReference type="NCBI Taxonomy" id="3133163"/>
    <lineage>
        <taxon>Bacteria</taxon>
        <taxon>Bacillati</taxon>
        <taxon>Bacillota</taxon>
        <taxon>Clostridia</taxon>
        <taxon>Eubacteriales</taxon>
        <taxon>Oscillospiraceae</taxon>
        <taxon>Ruthenibacterium</taxon>
    </lineage>
</organism>